<protein>
    <submittedName>
        <fullName evidence="3">Tape measure domain-containing protein</fullName>
    </submittedName>
</protein>
<dbReference type="OrthoDB" id="38641at2"/>
<gene>
    <name evidence="3" type="ORF">EV667_1344</name>
</gene>
<keyword evidence="1" id="KW-0175">Coiled coil</keyword>
<dbReference type="AlphaFoldDB" id="A0A4R1I891"/>
<accession>A0A4R1I891</accession>
<dbReference type="Pfam" id="PF20155">
    <property type="entry name" value="TMP_3"/>
    <property type="match status" value="1"/>
</dbReference>
<keyword evidence="4" id="KW-1185">Reference proteome</keyword>
<evidence type="ECO:0000313" key="3">
    <source>
        <dbReference type="EMBL" id="TCK31238.1"/>
    </source>
</evidence>
<feature type="domain" description="Tape measure protein N-terminal" evidence="2">
    <location>
        <begin position="80"/>
        <end position="274"/>
    </location>
</feature>
<dbReference type="EMBL" id="SMFY01000001">
    <property type="protein sequence ID" value="TCK31238.1"/>
    <property type="molecule type" value="Genomic_DNA"/>
</dbReference>
<proteinExistence type="predicted"/>
<sequence>MANEPALYARMELRIRDFERQLQKAQSAADASMAKISRSSERATKAVESRFAAMGKGAGSSLASFGRTAAAGLLASLGAREIGQAAAAYVNLQNTLKVAGLEGQALTGTFQQLFEIAQRNGTAIEPLVTLYSRLSQSQTELGASSDDLIKFTDGISLALRVGGTNAEAASGALLQLSQALGSSVVRAEEFNSINEGARPILQAVANGLEEAGGSVSKLRTLVLAGSVSNKTFFDAFNAGTGGLAVQAAKAAGTTDQAVSRINNAFVLLIGKLDETTGASRNAAGNLDGVASAIEKMPGLIDRAVAGFKSLRDYLSEVGNMPVWRKLGEFLGGDYSPEGLAKVGITYVPPGSEKKSAGSSRRGGATMAQTGIETVSIKDAPVDDEKATKERINSYERLTAAITERTGAIQAETEAQAGLNPLVNDYGFAVEKARAEYDLLQAAHEAGLTVTPQLEAQIEALATSYADASVAAAHLAEAQGKVQESAAEFNDIGRDVLGGFISDIQRGVSAAAALEGALAKVADKLLDIALNSIFPSSGGGGIGAAIASAFGGSVSGSGGIGHAATGGRIRGPGSGTSDSVPMMLSNGEYVVRASQAKKHAALLEAINSGTVGMMAAGGFVAPTLPRMPARSGGGSVGGAAPQLNLQIINQSDAKVTTSQPTRRADGGFDQKVLIRMMEDVVVNQMTDGSRGSQVLKRQWGLRRSDLA</sequence>
<evidence type="ECO:0000259" key="2">
    <source>
        <dbReference type="Pfam" id="PF20155"/>
    </source>
</evidence>
<dbReference type="InterPro" id="IPR013491">
    <property type="entry name" value="Tape_meas_N"/>
</dbReference>
<evidence type="ECO:0000256" key="1">
    <source>
        <dbReference type="SAM" id="Coils"/>
    </source>
</evidence>
<dbReference type="Proteomes" id="UP000295030">
    <property type="component" value="Unassembled WGS sequence"/>
</dbReference>
<comment type="caution">
    <text evidence="3">The sequence shown here is derived from an EMBL/GenBank/DDBJ whole genome shotgun (WGS) entry which is preliminary data.</text>
</comment>
<dbReference type="RefSeq" id="WP_131834467.1">
    <property type="nucleotide sequence ID" value="NZ_SMFY01000001.1"/>
</dbReference>
<evidence type="ECO:0000313" key="4">
    <source>
        <dbReference type="Proteomes" id="UP000295030"/>
    </source>
</evidence>
<name>A0A4R1I891_ANCAQ</name>
<reference evidence="3 4" key="1">
    <citation type="submission" date="2019-03" db="EMBL/GenBank/DDBJ databases">
        <title>Genomic Encyclopedia of Type Strains, Phase IV (KMG-IV): sequencing the most valuable type-strain genomes for metagenomic binning, comparative biology and taxonomic classification.</title>
        <authorList>
            <person name="Goeker M."/>
        </authorList>
    </citation>
    <scope>NUCLEOTIDE SEQUENCE [LARGE SCALE GENOMIC DNA]</scope>
    <source>
        <strain evidence="3 4">DSM 101</strain>
    </source>
</reference>
<dbReference type="NCBIfam" id="TIGR02675">
    <property type="entry name" value="tape_meas_nterm"/>
    <property type="match status" value="1"/>
</dbReference>
<organism evidence="3 4">
    <name type="scientific">Ancylobacter aquaticus</name>
    <dbReference type="NCBI Taxonomy" id="100"/>
    <lineage>
        <taxon>Bacteria</taxon>
        <taxon>Pseudomonadati</taxon>
        <taxon>Pseudomonadota</taxon>
        <taxon>Alphaproteobacteria</taxon>
        <taxon>Hyphomicrobiales</taxon>
        <taxon>Xanthobacteraceae</taxon>
        <taxon>Ancylobacter</taxon>
    </lineage>
</organism>
<feature type="coiled-coil region" evidence="1">
    <location>
        <begin position="8"/>
        <end position="35"/>
    </location>
</feature>